<protein>
    <submittedName>
        <fullName evidence="1">TIGR04255 family protein</fullName>
    </submittedName>
</protein>
<proteinExistence type="predicted"/>
<evidence type="ECO:0000313" key="2">
    <source>
        <dbReference type="Proteomes" id="UP001058860"/>
    </source>
</evidence>
<gene>
    <name evidence="1" type="ORF">LRS13_07695</name>
</gene>
<organism evidence="1 2">
    <name type="scientific">Svornostia abyssi</name>
    <dbReference type="NCBI Taxonomy" id="2898438"/>
    <lineage>
        <taxon>Bacteria</taxon>
        <taxon>Bacillati</taxon>
        <taxon>Actinomycetota</taxon>
        <taxon>Thermoleophilia</taxon>
        <taxon>Solirubrobacterales</taxon>
        <taxon>Baekduiaceae</taxon>
        <taxon>Svornostia</taxon>
    </lineage>
</organism>
<accession>A0ABY5PLH9</accession>
<dbReference type="NCBIfam" id="TIGR04255">
    <property type="entry name" value="sporadTIGR04255"/>
    <property type="match status" value="1"/>
</dbReference>
<sequence length="263" mass="28799">MISDLPPPRYERLTSAPLELVVWQMQFAEPARVSAPAVGAQVAEALRADGQGSFNLSRLVPPQIAIGLGPGLPPQAPVEPDGWQLRRGQLVVNVGSGSVSAETTAYDTWEGFRATIAALCSVLGELDDVPGEQRMGLRYVDRVAVPGVQQASDWNGLLASWLTAPLAQPQLADAVLATAGQLELRVDEELQAAVRHRLFPDFERRGRQTVILDYDTFRQGYRPFNAEAALEAVDRCSDVAHRLFEASLTPDLYKMFMRDTESD</sequence>
<dbReference type="RefSeq" id="WP_353865856.1">
    <property type="nucleotide sequence ID" value="NZ_CP088295.1"/>
</dbReference>
<dbReference type="Proteomes" id="UP001058860">
    <property type="component" value="Chromosome"/>
</dbReference>
<reference evidence="2" key="1">
    <citation type="submission" date="2021-11" db="EMBL/GenBank/DDBJ databases">
        <title>Cultivation dependent microbiological survey of springs from the worlds oldest radium mine currently devoted to the extraction of radon-saturated water.</title>
        <authorList>
            <person name="Kapinusova G."/>
            <person name="Smrhova T."/>
            <person name="Strejcek M."/>
            <person name="Suman J."/>
            <person name="Jani K."/>
            <person name="Pajer P."/>
            <person name="Uhlik O."/>
        </authorList>
    </citation>
    <scope>NUCLEOTIDE SEQUENCE [LARGE SCALE GENOMIC DNA]</scope>
    <source>
        <strain evidence="2">J379</strain>
    </source>
</reference>
<keyword evidence="2" id="KW-1185">Reference proteome</keyword>
<evidence type="ECO:0000313" key="1">
    <source>
        <dbReference type="EMBL" id="UUY05395.1"/>
    </source>
</evidence>
<name>A0ABY5PLH9_9ACTN</name>
<dbReference type="EMBL" id="CP088295">
    <property type="protein sequence ID" value="UUY05395.1"/>
    <property type="molecule type" value="Genomic_DNA"/>
</dbReference>
<dbReference type="InterPro" id="IPR026349">
    <property type="entry name" value="CHP04255"/>
</dbReference>